<name>A0ABV8T4P2_9GAMM</name>
<feature type="transmembrane region" description="Helical" evidence="1">
    <location>
        <begin position="105"/>
        <end position="127"/>
    </location>
</feature>
<dbReference type="InterPro" id="IPR006860">
    <property type="entry name" value="FecR"/>
</dbReference>
<dbReference type="Gene3D" id="3.55.50.30">
    <property type="match status" value="1"/>
</dbReference>
<accession>A0ABV8T4P2</accession>
<proteinExistence type="predicted"/>
<keyword evidence="1" id="KW-0812">Transmembrane</keyword>
<keyword evidence="1" id="KW-1133">Transmembrane helix</keyword>
<keyword evidence="1" id="KW-0472">Membrane</keyword>
<dbReference type="RefSeq" id="WP_380605687.1">
    <property type="nucleotide sequence ID" value="NZ_JBHSDU010000015.1"/>
</dbReference>
<dbReference type="PANTHER" id="PTHR30273">
    <property type="entry name" value="PERIPLASMIC SIGNAL SENSOR AND SIGMA FACTOR ACTIVATOR FECR-RELATED"/>
    <property type="match status" value="1"/>
</dbReference>
<sequence>MTREKNLDPSTREQAAQAWETFHSTDDASAAEHREFGTWAMRSPEHIEAYLRVARTMQALKSADIRWPNTSAEELIREAKAHSDQVVTSLRDEQPIQRPKQRPRVAPFAFAMAAALLVAIGMAWMVWMTPQSFETGFGEQRFVQLEDGSGITLNTATKIEVKLTKGHRVIRLLQGQALFDVAHDQARPFDVYTGNSILRAVGTRFDVDVRPDRTTVTIVEGTVSLTQGLSQALPQGNTPLLHVSDRVVIDSTGPSAPEHGVRLDETTSWTRQQLVFNGRALGDVANEFNRYNRERIVIASPELRAEQITGVFKANDPVSFLAFLASIPGVRITDDGKGNHVVTLDKGTDTP</sequence>
<reference evidence="4" key="1">
    <citation type="journal article" date="2019" name="Int. J. Syst. Evol. Microbiol.">
        <title>The Global Catalogue of Microorganisms (GCM) 10K type strain sequencing project: providing services to taxonomists for standard genome sequencing and annotation.</title>
        <authorList>
            <consortium name="The Broad Institute Genomics Platform"/>
            <consortium name="The Broad Institute Genome Sequencing Center for Infectious Disease"/>
            <person name="Wu L."/>
            <person name="Ma J."/>
        </authorList>
    </citation>
    <scope>NUCLEOTIDE SEQUENCE [LARGE SCALE GENOMIC DNA]</scope>
    <source>
        <strain evidence="4">CGMCC 1.10759</strain>
    </source>
</reference>
<protein>
    <submittedName>
        <fullName evidence="3">FecR family protein</fullName>
    </submittedName>
</protein>
<dbReference type="PIRSF" id="PIRSF018266">
    <property type="entry name" value="FecR"/>
    <property type="match status" value="1"/>
</dbReference>
<gene>
    <name evidence="3" type="ORF">ACFPN2_35770</name>
</gene>
<organism evidence="3 4">
    <name type="scientific">Steroidobacter flavus</name>
    <dbReference type="NCBI Taxonomy" id="1842136"/>
    <lineage>
        <taxon>Bacteria</taxon>
        <taxon>Pseudomonadati</taxon>
        <taxon>Pseudomonadota</taxon>
        <taxon>Gammaproteobacteria</taxon>
        <taxon>Steroidobacterales</taxon>
        <taxon>Steroidobacteraceae</taxon>
        <taxon>Steroidobacter</taxon>
    </lineage>
</organism>
<dbReference type="Gene3D" id="2.60.120.1440">
    <property type="match status" value="1"/>
</dbReference>
<dbReference type="Pfam" id="PF04773">
    <property type="entry name" value="FecR"/>
    <property type="match status" value="1"/>
</dbReference>
<keyword evidence="4" id="KW-1185">Reference proteome</keyword>
<dbReference type="EMBL" id="JBHSDU010000015">
    <property type="protein sequence ID" value="MFC4314480.1"/>
    <property type="molecule type" value="Genomic_DNA"/>
</dbReference>
<comment type="caution">
    <text evidence="3">The sequence shown here is derived from an EMBL/GenBank/DDBJ whole genome shotgun (WGS) entry which is preliminary data.</text>
</comment>
<feature type="domain" description="FecR protein" evidence="2">
    <location>
        <begin position="133"/>
        <end position="223"/>
    </location>
</feature>
<dbReference type="Proteomes" id="UP001595904">
    <property type="component" value="Unassembled WGS sequence"/>
</dbReference>
<dbReference type="PANTHER" id="PTHR30273:SF2">
    <property type="entry name" value="PROTEIN FECR"/>
    <property type="match status" value="1"/>
</dbReference>
<evidence type="ECO:0000259" key="2">
    <source>
        <dbReference type="Pfam" id="PF04773"/>
    </source>
</evidence>
<evidence type="ECO:0000256" key="1">
    <source>
        <dbReference type="SAM" id="Phobius"/>
    </source>
</evidence>
<dbReference type="InterPro" id="IPR012373">
    <property type="entry name" value="Ferrdict_sens_TM"/>
</dbReference>
<evidence type="ECO:0000313" key="4">
    <source>
        <dbReference type="Proteomes" id="UP001595904"/>
    </source>
</evidence>
<evidence type="ECO:0000313" key="3">
    <source>
        <dbReference type="EMBL" id="MFC4314480.1"/>
    </source>
</evidence>